<protein>
    <submittedName>
        <fullName evidence="1">Membrane protein insertion efficiency factor YidD</fullName>
    </submittedName>
</protein>
<name>A0ABZ2UYL6_9RHOB</name>
<keyword evidence="2" id="KW-1185">Reference proteome</keyword>
<accession>A0ABZ2UYL6</accession>
<dbReference type="Pfam" id="PF01809">
    <property type="entry name" value="YidD"/>
    <property type="match status" value="1"/>
</dbReference>
<proteinExistence type="predicted"/>
<dbReference type="Proteomes" id="UP001440612">
    <property type="component" value="Chromosome"/>
</dbReference>
<dbReference type="InterPro" id="IPR002696">
    <property type="entry name" value="Membr_insert_effic_factor_YidD"/>
</dbReference>
<dbReference type="EMBL" id="CP150951">
    <property type="protein sequence ID" value="WZC47269.1"/>
    <property type="molecule type" value="Genomic_DNA"/>
</dbReference>
<dbReference type="SMART" id="SM01234">
    <property type="entry name" value="Haemolytic"/>
    <property type="match status" value="1"/>
</dbReference>
<evidence type="ECO:0000313" key="2">
    <source>
        <dbReference type="Proteomes" id="UP001440612"/>
    </source>
</evidence>
<dbReference type="RefSeq" id="WP_341365390.1">
    <property type="nucleotide sequence ID" value="NZ_CP150951.2"/>
</dbReference>
<organism evidence="1 2">
    <name type="scientific">Yoonia phaeophyticola</name>
    <dbReference type="NCBI Taxonomy" id="3137369"/>
    <lineage>
        <taxon>Bacteria</taxon>
        <taxon>Pseudomonadati</taxon>
        <taxon>Pseudomonadota</taxon>
        <taxon>Alphaproteobacteria</taxon>
        <taxon>Rhodobacterales</taxon>
        <taxon>Paracoccaceae</taxon>
        <taxon>Yoonia</taxon>
    </lineage>
</organism>
<reference evidence="2" key="1">
    <citation type="submission" date="2024-04" db="EMBL/GenBank/DDBJ databases">
        <title>Phylogenomic analyses of a clade within the roseobacter group suggest taxonomic reassignments of species of the genera Aestuariivita, Citreicella, Loktanella, Nautella, Pelagibaca, Ruegeria, Thalassobius, Thiobacimonas and Tropicibacter, and the proposal o.</title>
        <authorList>
            <person name="Jeon C.O."/>
        </authorList>
    </citation>
    <scope>NUCLEOTIDE SEQUENCE [LARGE SCALE GENOMIC DNA]</scope>
    <source>
        <strain evidence="2">BS5-3</strain>
    </source>
</reference>
<sequence>MLSRTALGGIWVYQRYISPRKGYRCAYSVRHGGTGCSGYIKFAIKEHGIIAAIPLIKKRFADCKLANAELRKARGVSMSRNRRSSERRSDRIMRRLEAIACCGTCMAQSACSMPVGVAEAIDGDCGPSDCSLGVGNSAPGDCSPGDCGPGDCGPGDCGGDCGSCS</sequence>
<evidence type="ECO:0000313" key="1">
    <source>
        <dbReference type="EMBL" id="WZC47269.1"/>
    </source>
</evidence>
<gene>
    <name evidence="1" type="primary">yidD</name>
    <name evidence="1" type="ORF">AABB29_09935</name>
</gene>
<dbReference type="NCBIfam" id="TIGR00278">
    <property type="entry name" value="membrane protein insertion efficiency factor YidD"/>
    <property type="match status" value="1"/>
</dbReference>